<evidence type="ECO:0000313" key="1">
    <source>
        <dbReference type="EMBL" id="CEH14327.1"/>
    </source>
</evidence>
<dbReference type="EMBL" id="CCYA01000240">
    <property type="protein sequence ID" value="CEH14327.1"/>
    <property type="molecule type" value="Genomic_DNA"/>
</dbReference>
<dbReference type="AlphaFoldDB" id="A0A0P1BEA0"/>
<sequence>MAQLMMGDLIADARAPRRPGVHIYQHIYTPAHQGIHLRRVVTLEQHERRMYSRIVRSPRLTVHDSSAACYMALPWNQGCAHTHDLLMVLGATTRDRSVRFAPRINS</sequence>
<evidence type="ECO:0000313" key="2">
    <source>
        <dbReference type="Proteomes" id="UP000054845"/>
    </source>
</evidence>
<keyword evidence="2" id="KW-1185">Reference proteome</keyword>
<name>A0A0P1BEA0_9BASI</name>
<organism evidence="1 2">
    <name type="scientific">Ceraceosorus bombacis</name>
    <dbReference type="NCBI Taxonomy" id="401625"/>
    <lineage>
        <taxon>Eukaryota</taxon>
        <taxon>Fungi</taxon>
        <taxon>Dikarya</taxon>
        <taxon>Basidiomycota</taxon>
        <taxon>Ustilaginomycotina</taxon>
        <taxon>Exobasidiomycetes</taxon>
        <taxon>Ceraceosorales</taxon>
        <taxon>Ceraceosoraceae</taxon>
        <taxon>Ceraceosorus</taxon>
    </lineage>
</organism>
<dbReference type="Proteomes" id="UP000054845">
    <property type="component" value="Unassembled WGS sequence"/>
</dbReference>
<accession>A0A0P1BEA0</accession>
<protein>
    <submittedName>
        <fullName evidence="1">Uncharacterized protein</fullName>
    </submittedName>
</protein>
<reference evidence="1 2" key="1">
    <citation type="submission" date="2014-09" db="EMBL/GenBank/DDBJ databases">
        <authorList>
            <person name="Magalhaes I.L.F."/>
            <person name="Oliveira U."/>
            <person name="Santos F.R."/>
            <person name="Vidigal T.H.D.A."/>
            <person name="Brescovit A.D."/>
            <person name="Santos A.J."/>
        </authorList>
    </citation>
    <scope>NUCLEOTIDE SEQUENCE [LARGE SCALE GENOMIC DNA]</scope>
</reference>
<proteinExistence type="predicted"/>